<dbReference type="EMBL" id="BSRI01000002">
    <property type="protein sequence ID" value="GLV57216.1"/>
    <property type="molecule type" value="Genomic_DNA"/>
</dbReference>
<organism evidence="1 2">
    <name type="scientific">Dictyobacter halimunensis</name>
    <dbReference type="NCBI Taxonomy" id="3026934"/>
    <lineage>
        <taxon>Bacteria</taxon>
        <taxon>Bacillati</taxon>
        <taxon>Chloroflexota</taxon>
        <taxon>Ktedonobacteria</taxon>
        <taxon>Ktedonobacterales</taxon>
        <taxon>Dictyobacteraceae</taxon>
        <taxon>Dictyobacter</taxon>
    </lineage>
</organism>
<reference evidence="1 2" key="1">
    <citation type="submission" date="2023-02" db="EMBL/GenBank/DDBJ databases">
        <title>Dictyobacter halimunensis sp. nov., a new member of the class Ktedonobacteria from forest soil in a geothermal area.</title>
        <authorList>
            <person name="Rachmania M.K."/>
            <person name="Ningsih F."/>
            <person name="Sakai Y."/>
            <person name="Yabe S."/>
            <person name="Yokota A."/>
            <person name="Sjamsuridzal W."/>
        </authorList>
    </citation>
    <scope>NUCLEOTIDE SEQUENCE [LARGE SCALE GENOMIC DNA]</scope>
    <source>
        <strain evidence="1 2">S3.2.2.5</strain>
    </source>
</reference>
<name>A0ABQ6FSH1_9CHLR</name>
<keyword evidence="2" id="KW-1185">Reference proteome</keyword>
<gene>
    <name evidence="1" type="ORF">KDH_40530</name>
</gene>
<comment type="caution">
    <text evidence="1">The sequence shown here is derived from an EMBL/GenBank/DDBJ whole genome shotgun (WGS) entry which is preliminary data.</text>
</comment>
<evidence type="ECO:0000313" key="2">
    <source>
        <dbReference type="Proteomes" id="UP001344906"/>
    </source>
</evidence>
<dbReference type="Proteomes" id="UP001344906">
    <property type="component" value="Unassembled WGS sequence"/>
</dbReference>
<evidence type="ECO:0000313" key="1">
    <source>
        <dbReference type="EMBL" id="GLV57216.1"/>
    </source>
</evidence>
<protein>
    <submittedName>
        <fullName evidence="1">Uncharacterized protein</fullName>
    </submittedName>
</protein>
<accession>A0ABQ6FSH1</accession>
<proteinExistence type="predicted"/>
<sequence>MFNDALQSLYGYDGQVAGNGLFCDTPELPDAGNGLFCDTPELPDAGNGLFCDTPELPDAGNGLFCDTPEFPDAGNGLFCDTPEFPDAGNGLFCDTPEFPDAGGRSSYLWMFKLALAVTWLPPTNVGRVTEPTDEVLLATVILSPAFSWTITSP</sequence>